<keyword evidence="9 13" id="KW-0560">Oxidoreductase</keyword>
<comment type="subunit">
    <text evidence="3 14">Homodimer.</text>
</comment>
<accession>A0A8T9CAE6</accession>
<dbReference type="Pfam" id="PF00180">
    <property type="entry name" value="Iso_dh"/>
    <property type="match status" value="1"/>
</dbReference>
<evidence type="ECO:0000256" key="13">
    <source>
        <dbReference type="RuleBase" id="RU004443"/>
    </source>
</evidence>
<comment type="cofactor">
    <cofactor evidence="14">
        <name>Mg(2+)</name>
        <dbReference type="ChEBI" id="CHEBI:18420"/>
    </cofactor>
    <cofactor evidence="14">
        <name>Mn(2+)</name>
        <dbReference type="ChEBI" id="CHEBI:29035"/>
    </cofactor>
    <text evidence="14">Binds 1 Mg(2+) or Mn(2+) ion per subunit.</text>
</comment>
<evidence type="ECO:0000256" key="12">
    <source>
        <dbReference type="ARBA" id="ARBA00023304"/>
    </source>
</evidence>
<proteinExistence type="inferred from homology"/>
<dbReference type="AlphaFoldDB" id="A0A8T9CAE6"/>
<evidence type="ECO:0000256" key="14">
    <source>
        <dbReference type="RuleBase" id="RU004445"/>
    </source>
</evidence>
<dbReference type="InterPro" id="IPR019818">
    <property type="entry name" value="IsoCit/isopropylmalate_DH_CS"/>
</dbReference>
<dbReference type="InterPro" id="IPR024084">
    <property type="entry name" value="IsoPropMal-DH-like_dom"/>
</dbReference>
<keyword evidence="7 14" id="KW-0479">Metal-binding</keyword>
<keyword evidence="5 14" id="KW-0432">Leucine biosynthesis</keyword>
<dbReference type="GO" id="GO:0000287">
    <property type="term" value="F:magnesium ion binding"/>
    <property type="evidence" value="ECO:0007669"/>
    <property type="project" value="InterPro"/>
</dbReference>
<evidence type="ECO:0000313" key="17">
    <source>
        <dbReference type="Proteomes" id="UP000469558"/>
    </source>
</evidence>
<dbReference type="PROSITE" id="PS00470">
    <property type="entry name" value="IDH_IMDH"/>
    <property type="match status" value="1"/>
</dbReference>
<gene>
    <name evidence="16" type="primary">LEU2</name>
    <name evidence="16" type="ORF">LSUE1_G001783</name>
</gene>
<evidence type="ECO:0000313" key="16">
    <source>
        <dbReference type="EMBL" id="TVY81437.1"/>
    </source>
</evidence>
<evidence type="ECO:0000256" key="10">
    <source>
        <dbReference type="ARBA" id="ARBA00023027"/>
    </source>
</evidence>
<feature type="domain" description="Isopropylmalate dehydrogenase-like" evidence="15">
    <location>
        <begin position="5"/>
        <end position="358"/>
    </location>
</feature>
<sequence length="371" mass="39624">MPSYNILVLPGDGVGPEIVPEAIRVLDLVSSLTDVKFNYTTALMGGCSIDKHGVALTDEVLQLAKISDAVLFGSVGGPKWGAGKVRPEQGVLTLRKELNAFANLRPCRFASKSLINQSPLKPEIVSGADFITVRENCGGAYFGNKIEEEDFASDPWQYSREEVERVSHVAASLALQEDPPAQVISCDKANVLASSRLWRRVVSEVFARDYPQIKLSHQLADSAAMLMMKDPRSFNGVVLTDNTFGDILSDVSSVIPGSLGLLPSASVSSISKDATTVGIYEPIHGSAPDIAGKGIANPVAMILSVSMMLRYSFGLVKEADAIEHAVEKVLDAKDIGGLEIRTRDLGGTTGTTDIGKAIRDTLESILCSNFG</sequence>
<evidence type="ECO:0000256" key="7">
    <source>
        <dbReference type="ARBA" id="ARBA00022723"/>
    </source>
</evidence>
<evidence type="ECO:0000256" key="5">
    <source>
        <dbReference type="ARBA" id="ARBA00022430"/>
    </source>
</evidence>
<evidence type="ECO:0000256" key="3">
    <source>
        <dbReference type="ARBA" id="ARBA00011738"/>
    </source>
</evidence>
<keyword evidence="6" id="KW-0028">Amino-acid biosynthesis</keyword>
<evidence type="ECO:0000256" key="6">
    <source>
        <dbReference type="ARBA" id="ARBA00022605"/>
    </source>
</evidence>
<evidence type="ECO:0000256" key="9">
    <source>
        <dbReference type="ARBA" id="ARBA00023002"/>
    </source>
</evidence>
<keyword evidence="10 14" id="KW-0520">NAD</keyword>
<dbReference type="Proteomes" id="UP000469558">
    <property type="component" value="Unassembled WGS sequence"/>
</dbReference>
<evidence type="ECO:0000256" key="8">
    <source>
        <dbReference type="ARBA" id="ARBA00022842"/>
    </source>
</evidence>
<evidence type="ECO:0000256" key="11">
    <source>
        <dbReference type="ARBA" id="ARBA00023211"/>
    </source>
</evidence>
<name>A0A8T9CAE6_9HELO</name>
<dbReference type="Gene3D" id="3.40.718.10">
    <property type="entry name" value="Isopropylmalate Dehydrogenase"/>
    <property type="match status" value="1"/>
</dbReference>
<keyword evidence="12 14" id="KW-0100">Branched-chain amino acid biosynthesis</keyword>
<keyword evidence="8" id="KW-0460">Magnesium</keyword>
<comment type="function">
    <text evidence="14">Catalyzes the oxidation of 3-carboxy-2-hydroxy-4-methylpentanoate (3-isopropylmalate) to 3-carboxy-4-methyl-2-oxopentanoate. The product decarboxylates to 4-methyl-2 oxopentanoate.</text>
</comment>
<evidence type="ECO:0000259" key="15">
    <source>
        <dbReference type="SMART" id="SM01329"/>
    </source>
</evidence>
<evidence type="ECO:0000256" key="2">
    <source>
        <dbReference type="ARBA" id="ARBA00007769"/>
    </source>
</evidence>
<dbReference type="FunFam" id="3.40.718.10:FF:000006">
    <property type="entry name" value="3-isopropylmalate dehydrogenase"/>
    <property type="match status" value="1"/>
</dbReference>
<comment type="pathway">
    <text evidence="14">Amino-acid biosynthesis; L-leucine biosynthesis; L-leucine from 3-methyl-2-oxobutanoate: step 3/4.</text>
</comment>
<comment type="similarity">
    <text evidence="2 13">Belongs to the isocitrate and isopropylmalate dehydrogenases family.</text>
</comment>
<evidence type="ECO:0000256" key="1">
    <source>
        <dbReference type="ARBA" id="ARBA00001936"/>
    </source>
</evidence>
<dbReference type="EC" id="1.1.1.85" evidence="4 14"/>
<protein>
    <recommendedName>
        <fullName evidence="4 14">3-isopropylmalate dehydrogenase</fullName>
        <ecNumber evidence="4 14">1.1.1.85</ecNumber>
    </recommendedName>
</protein>
<dbReference type="SMART" id="SM01329">
    <property type="entry name" value="Iso_dh"/>
    <property type="match status" value="1"/>
</dbReference>
<dbReference type="GO" id="GO:0003862">
    <property type="term" value="F:3-isopropylmalate dehydrogenase activity"/>
    <property type="evidence" value="ECO:0007669"/>
    <property type="project" value="UniProtKB-EC"/>
</dbReference>
<dbReference type="EMBL" id="QGMK01000480">
    <property type="protein sequence ID" value="TVY81437.1"/>
    <property type="molecule type" value="Genomic_DNA"/>
</dbReference>
<keyword evidence="11" id="KW-0464">Manganese</keyword>
<dbReference type="PANTHER" id="PTHR42979:SF4">
    <property type="entry name" value="3-ISOPROPYLMALATE DEHYDROGENASE"/>
    <property type="match status" value="1"/>
</dbReference>
<evidence type="ECO:0000256" key="4">
    <source>
        <dbReference type="ARBA" id="ARBA00013101"/>
    </source>
</evidence>
<comment type="cofactor">
    <cofactor evidence="1">
        <name>Mn(2+)</name>
        <dbReference type="ChEBI" id="CHEBI:29035"/>
    </cofactor>
</comment>
<dbReference type="SUPFAM" id="SSF53659">
    <property type="entry name" value="Isocitrate/Isopropylmalate dehydrogenase-like"/>
    <property type="match status" value="1"/>
</dbReference>
<dbReference type="GO" id="GO:0009098">
    <property type="term" value="P:L-leucine biosynthetic process"/>
    <property type="evidence" value="ECO:0007669"/>
    <property type="project" value="UniProtKB-KW"/>
</dbReference>
<dbReference type="NCBIfam" id="TIGR00169">
    <property type="entry name" value="leuB"/>
    <property type="match status" value="1"/>
</dbReference>
<dbReference type="GO" id="GO:0005829">
    <property type="term" value="C:cytosol"/>
    <property type="evidence" value="ECO:0007669"/>
    <property type="project" value="TreeGrafter"/>
</dbReference>
<keyword evidence="17" id="KW-1185">Reference proteome</keyword>
<dbReference type="OrthoDB" id="419183at2759"/>
<reference evidence="16 17" key="1">
    <citation type="submission" date="2018-05" db="EMBL/GenBank/DDBJ databases">
        <title>Genome sequencing and assembly of the regulated plant pathogen Lachnellula willkommii and related sister species for the development of diagnostic species identification markers.</title>
        <authorList>
            <person name="Giroux E."/>
            <person name="Bilodeau G."/>
        </authorList>
    </citation>
    <scope>NUCLEOTIDE SEQUENCE [LARGE SCALE GENOMIC DNA]</scope>
    <source>
        <strain evidence="16 17">CBS 268.59</strain>
    </source>
</reference>
<comment type="catalytic activity">
    <reaction evidence="14">
        <text>(2R,3S)-3-isopropylmalate + NAD(+) = 4-methyl-2-oxopentanoate + CO2 + NADH</text>
        <dbReference type="Rhea" id="RHEA:32271"/>
        <dbReference type="ChEBI" id="CHEBI:16526"/>
        <dbReference type="ChEBI" id="CHEBI:17865"/>
        <dbReference type="ChEBI" id="CHEBI:35121"/>
        <dbReference type="ChEBI" id="CHEBI:57540"/>
        <dbReference type="ChEBI" id="CHEBI:57945"/>
        <dbReference type="EC" id="1.1.1.85"/>
    </reaction>
</comment>
<organism evidence="16 17">
    <name type="scientific">Lachnellula suecica</name>
    <dbReference type="NCBI Taxonomy" id="602035"/>
    <lineage>
        <taxon>Eukaryota</taxon>
        <taxon>Fungi</taxon>
        <taxon>Dikarya</taxon>
        <taxon>Ascomycota</taxon>
        <taxon>Pezizomycotina</taxon>
        <taxon>Leotiomycetes</taxon>
        <taxon>Helotiales</taxon>
        <taxon>Lachnaceae</taxon>
        <taxon>Lachnellula</taxon>
    </lineage>
</organism>
<dbReference type="InterPro" id="IPR004429">
    <property type="entry name" value="Isopropylmalate_DH"/>
</dbReference>
<comment type="caution">
    <text evidence="16">The sequence shown here is derived from an EMBL/GenBank/DDBJ whole genome shotgun (WGS) entry which is preliminary data.</text>
</comment>
<dbReference type="GO" id="GO:0051287">
    <property type="term" value="F:NAD binding"/>
    <property type="evidence" value="ECO:0007669"/>
    <property type="project" value="InterPro"/>
</dbReference>
<dbReference type="PANTHER" id="PTHR42979">
    <property type="entry name" value="3-ISOPROPYLMALATE DEHYDROGENASE"/>
    <property type="match status" value="1"/>
</dbReference>